<comment type="caution">
    <text evidence="1">The sequence shown here is derived from an EMBL/GenBank/DDBJ whole genome shotgun (WGS) entry which is preliminary data.</text>
</comment>
<sequence>MKPLSALMGMVTGAMVTTLGFGGVASAADLSFRGAFTQDDEVQLFNFSLRTDSQVTVRTYSYGGGTQSDGTVIAAGGFDPVLSLFNETGRFIAISDDDASGTVATDPSTGQGYDALIDVMLAAGDYTLALTQFDNFPSGANLEDGFKHDGEGNFTNDFTRCETDSSFCDFLGDVRTSQWAFDTSGFLPLLEADEEKPPVDEPGPQPTEVPEPTATVAMALAGMLAMAKRRRSQ</sequence>
<gene>
    <name evidence="1" type="ORF">IXB28_00200</name>
</gene>
<accession>A0ABS5XYE6</accession>
<evidence type="ECO:0000313" key="2">
    <source>
        <dbReference type="Proteomes" id="UP001196661"/>
    </source>
</evidence>
<dbReference type="NCBIfam" id="NF038127">
    <property type="entry name" value="FDP_fam"/>
    <property type="match status" value="1"/>
</dbReference>
<reference evidence="1 2" key="1">
    <citation type="journal article" date="2021" name="Mar. Drugs">
        <title>Genome Reduction and Secondary Metabolism of the Marine Sponge-Associated Cyanobacterium Leptothoe.</title>
        <authorList>
            <person name="Konstantinou D."/>
            <person name="Popin R.V."/>
            <person name="Fewer D.P."/>
            <person name="Sivonen K."/>
            <person name="Gkelis S."/>
        </authorList>
    </citation>
    <scope>NUCLEOTIDE SEQUENCE [LARGE SCALE GENOMIC DNA]</scope>
    <source>
        <strain evidence="1 2">TAU-MAC 1615</strain>
    </source>
</reference>
<evidence type="ECO:0000313" key="1">
    <source>
        <dbReference type="EMBL" id="MBT9310613.1"/>
    </source>
</evidence>
<protein>
    <submittedName>
        <fullName evidence="1">PEP-CTERM sorting domain-containing protein</fullName>
    </submittedName>
</protein>
<proteinExistence type="predicted"/>
<organism evidence="1 2">
    <name type="scientific">Leptothoe kymatousa TAU-MAC 1615</name>
    <dbReference type="NCBI Taxonomy" id="2364775"/>
    <lineage>
        <taxon>Bacteria</taxon>
        <taxon>Bacillati</taxon>
        <taxon>Cyanobacteriota</taxon>
        <taxon>Cyanophyceae</taxon>
        <taxon>Nodosilineales</taxon>
        <taxon>Cymatolegaceae</taxon>
        <taxon>Leptothoe</taxon>
        <taxon>Leptothoe kymatousa</taxon>
    </lineage>
</organism>
<name>A0ABS5XYE6_9CYAN</name>
<dbReference type="RefSeq" id="WP_215616530.1">
    <property type="nucleotide sequence ID" value="NZ_JADOER010000001.1"/>
</dbReference>
<keyword evidence="2" id="KW-1185">Reference proteome</keyword>
<dbReference type="NCBIfam" id="TIGR02595">
    <property type="entry name" value="PEP_CTERM"/>
    <property type="match status" value="1"/>
</dbReference>
<dbReference type="EMBL" id="JADOER010000001">
    <property type="protein sequence ID" value="MBT9310613.1"/>
    <property type="molecule type" value="Genomic_DNA"/>
</dbReference>
<dbReference type="InterPro" id="IPR013424">
    <property type="entry name" value="Ice-binding_C"/>
</dbReference>
<dbReference type="Proteomes" id="UP001196661">
    <property type="component" value="Unassembled WGS sequence"/>
</dbReference>
<dbReference type="Gene3D" id="2.60.120.380">
    <property type="match status" value="1"/>
</dbReference>